<keyword evidence="6 7" id="KW-0472">Membrane</keyword>
<dbReference type="Pfam" id="PF07690">
    <property type="entry name" value="MFS_1"/>
    <property type="match status" value="1"/>
</dbReference>
<evidence type="ECO:0000256" key="4">
    <source>
        <dbReference type="ARBA" id="ARBA00022692"/>
    </source>
</evidence>
<keyword evidence="9" id="KW-0012">Acyltransferase</keyword>
<dbReference type="Gene3D" id="1.20.1250.20">
    <property type="entry name" value="MFS general substrate transporter like domains"/>
    <property type="match status" value="1"/>
</dbReference>
<feature type="transmembrane region" description="Helical" evidence="7">
    <location>
        <begin position="370"/>
        <end position="396"/>
    </location>
</feature>
<reference evidence="9 10" key="1">
    <citation type="submission" date="2016-10" db="EMBL/GenBank/DDBJ databases">
        <authorList>
            <person name="de Groot N.N."/>
        </authorList>
    </citation>
    <scope>NUCLEOTIDE SEQUENCE [LARGE SCALE GENOMIC DNA]</scope>
    <source>
        <strain evidence="9 10">CGMCC 1.10228</strain>
    </source>
</reference>
<evidence type="ECO:0000256" key="1">
    <source>
        <dbReference type="ARBA" id="ARBA00004651"/>
    </source>
</evidence>
<feature type="transmembrane region" description="Helical" evidence="7">
    <location>
        <begin position="53"/>
        <end position="77"/>
    </location>
</feature>
<evidence type="ECO:0000256" key="2">
    <source>
        <dbReference type="ARBA" id="ARBA00022448"/>
    </source>
</evidence>
<dbReference type="SMART" id="SM00563">
    <property type="entry name" value="PlsC"/>
    <property type="match status" value="1"/>
</dbReference>
<feature type="transmembrane region" description="Helical" evidence="7">
    <location>
        <begin position="21"/>
        <end position="41"/>
    </location>
</feature>
<dbReference type="InterPro" id="IPR002123">
    <property type="entry name" value="Plipid/glycerol_acylTrfase"/>
</dbReference>
<dbReference type="InterPro" id="IPR036259">
    <property type="entry name" value="MFS_trans_sf"/>
</dbReference>
<dbReference type="SUPFAM" id="SSF69593">
    <property type="entry name" value="Glycerol-3-phosphate (1)-acyltransferase"/>
    <property type="match status" value="1"/>
</dbReference>
<keyword evidence="10" id="KW-1185">Reference proteome</keyword>
<dbReference type="SUPFAM" id="SSF103473">
    <property type="entry name" value="MFS general substrate transporter"/>
    <property type="match status" value="1"/>
</dbReference>
<keyword evidence="3" id="KW-1003">Cell membrane</keyword>
<feature type="transmembrane region" description="Helical" evidence="7">
    <location>
        <begin position="146"/>
        <end position="168"/>
    </location>
</feature>
<dbReference type="GO" id="GO:0005886">
    <property type="term" value="C:plasma membrane"/>
    <property type="evidence" value="ECO:0007669"/>
    <property type="project" value="UniProtKB-SubCell"/>
</dbReference>
<dbReference type="Proteomes" id="UP000198854">
    <property type="component" value="Unassembled WGS sequence"/>
</dbReference>
<dbReference type="STRING" id="861298.SAMN04488136_104197"/>
<feature type="transmembrane region" description="Helical" evidence="7">
    <location>
        <begin position="263"/>
        <end position="283"/>
    </location>
</feature>
<evidence type="ECO:0000256" key="6">
    <source>
        <dbReference type="ARBA" id="ARBA00023136"/>
    </source>
</evidence>
<dbReference type="CDD" id="cd07989">
    <property type="entry name" value="LPLAT_AGPAT-like"/>
    <property type="match status" value="1"/>
</dbReference>
<keyword evidence="5 7" id="KW-1133">Transmembrane helix</keyword>
<gene>
    <name evidence="9" type="ORF">SAMN04488136_104197</name>
</gene>
<dbReference type="Pfam" id="PF01553">
    <property type="entry name" value="Acyltransferase"/>
    <property type="match status" value="1"/>
</dbReference>
<dbReference type="GO" id="GO:0016746">
    <property type="term" value="F:acyltransferase activity"/>
    <property type="evidence" value="ECO:0007669"/>
    <property type="project" value="UniProtKB-KW"/>
</dbReference>
<feature type="domain" description="Phospholipid/glycerol acyltransferase" evidence="8">
    <location>
        <begin position="455"/>
        <end position="569"/>
    </location>
</feature>
<dbReference type="PANTHER" id="PTHR43266:SF2">
    <property type="entry name" value="MAJOR FACILITATOR SUPERFAMILY (MFS) PROFILE DOMAIN-CONTAINING PROTEIN"/>
    <property type="match status" value="1"/>
</dbReference>
<dbReference type="InterPro" id="IPR011701">
    <property type="entry name" value="MFS"/>
</dbReference>
<feature type="transmembrane region" description="Helical" evidence="7">
    <location>
        <begin position="295"/>
        <end position="314"/>
    </location>
</feature>
<dbReference type="CDD" id="cd06173">
    <property type="entry name" value="MFS_MefA_like"/>
    <property type="match status" value="1"/>
</dbReference>
<evidence type="ECO:0000259" key="8">
    <source>
        <dbReference type="SMART" id="SM00563"/>
    </source>
</evidence>
<feature type="transmembrane region" description="Helical" evidence="7">
    <location>
        <begin position="334"/>
        <end position="358"/>
    </location>
</feature>
<evidence type="ECO:0000313" key="9">
    <source>
        <dbReference type="EMBL" id="SDG91159.1"/>
    </source>
</evidence>
<keyword evidence="9" id="KW-0808">Transferase</keyword>
<dbReference type="GO" id="GO:0022857">
    <property type="term" value="F:transmembrane transporter activity"/>
    <property type="evidence" value="ECO:0007669"/>
    <property type="project" value="InterPro"/>
</dbReference>
<name>A0A1G7Y447_9VIBR</name>
<sequence>MAKQPKSLLTQRRFFPYFATQFLGAFNDNIFKNVLLLLVAFASVDTLSISSNLFINLAAGLFILPFFLFSASAGVLADKYEKSAFIRKVKLAEIIIMMLGAIGFITQSYLILLLLLFLMGTQSAFFGPVKYALLPQQLKQHELVPGNALVETGTFLAILLGTLGAGVIASADQAKYIAAGCVVLFAVLGYLASRFIPKAPASAPELVFKWRPWSQTRHTLKIAKSDRAVFWSLMAISWFWFLGATYLTQFPNFTKLYLHGNESAVSFLLALFSIGVAVGSLACDKISNHRIEIGIVPLGSLGITIFGALMASSVPDSLPNYLSFHEFVTDTQLWPTFIYLLLLGASGGVFIVPLYAMMQQRSKESERAQVVAALNIYNSLFMVASAVLGIVCLSLLKMSIPQLFLLLALMNLVVTALLFFSVPIFVVRFLVWLLTHSLYRVKHKNLHNLPEQGGALLVCNHVSYMDALLLSAVCPRLIRFVMEEDYANYPPVRRFLKRAGVIPICAKRKGSIRRAFNDVEQALRDGHIVCIFPEGRLTPDGEIHDFMRGMDIILKRSPVPVIPMAIKGLWGSYFSRQKGTACCGLPNRFWSRIEIEAGAPVLPDIATTESMQQQVKALRGDWQ</sequence>
<evidence type="ECO:0000256" key="5">
    <source>
        <dbReference type="ARBA" id="ARBA00022989"/>
    </source>
</evidence>
<proteinExistence type="predicted"/>
<evidence type="ECO:0000256" key="3">
    <source>
        <dbReference type="ARBA" id="ARBA00022475"/>
    </source>
</evidence>
<feature type="transmembrane region" description="Helical" evidence="7">
    <location>
        <begin position="402"/>
        <end position="434"/>
    </location>
</feature>
<organism evidence="9 10">
    <name type="scientific">Vibrio xiamenensis</name>
    <dbReference type="NCBI Taxonomy" id="861298"/>
    <lineage>
        <taxon>Bacteria</taxon>
        <taxon>Pseudomonadati</taxon>
        <taxon>Pseudomonadota</taxon>
        <taxon>Gammaproteobacteria</taxon>
        <taxon>Vibrionales</taxon>
        <taxon>Vibrionaceae</taxon>
        <taxon>Vibrio</taxon>
    </lineage>
</organism>
<keyword evidence="4 7" id="KW-0812">Transmembrane</keyword>
<dbReference type="EMBL" id="FNDD01000004">
    <property type="protein sequence ID" value="SDG91159.1"/>
    <property type="molecule type" value="Genomic_DNA"/>
</dbReference>
<dbReference type="RefSeq" id="WP_093270525.1">
    <property type="nucleotide sequence ID" value="NZ_FNDD01000004.1"/>
</dbReference>
<protein>
    <submittedName>
        <fullName evidence="9">1-acyl-sn-glycerol-3-phosphate acyltransferases</fullName>
    </submittedName>
</protein>
<dbReference type="PANTHER" id="PTHR43266">
    <property type="entry name" value="MACROLIDE-EFFLUX PROTEIN"/>
    <property type="match status" value="1"/>
</dbReference>
<comment type="subcellular location">
    <subcellularLocation>
        <location evidence="1">Cell membrane</location>
        <topology evidence="1">Multi-pass membrane protein</topology>
    </subcellularLocation>
</comment>
<keyword evidence="2" id="KW-0813">Transport</keyword>
<dbReference type="OrthoDB" id="9803968at2"/>
<feature type="transmembrane region" description="Helical" evidence="7">
    <location>
        <begin position="228"/>
        <end position="248"/>
    </location>
</feature>
<evidence type="ECO:0000256" key="7">
    <source>
        <dbReference type="SAM" id="Phobius"/>
    </source>
</evidence>
<accession>A0A1G7Y447</accession>
<dbReference type="AlphaFoldDB" id="A0A1G7Y447"/>
<evidence type="ECO:0000313" key="10">
    <source>
        <dbReference type="Proteomes" id="UP000198854"/>
    </source>
</evidence>